<keyword evidence="7 8" id="KW-0472">Membrane</keyword>
<dbReference type="PROSITE" id="PS01303">
    <property type="entry name" value="BCCT"/>
    <property type="match status" value="1"/>
</dbReference>
<dbReference type="AlphaFoldDB" id="A0A1M6NVZ7"/>
<dbReference type="InterPro" id="IPR018093">
    <property type="entry name" value="BCCT_CS"/>
</dbReference>
<evidence type="ECO:0000256" key="3">
    <source>
        <dbReference type="ARBA" id="ARBA00022448"/>
    </source>
</evidence>
<keyword evidence="10" id="KW-1185">Reference proteome</keyword>
<evidence type="ECO:0000256" key="8">
    <source>
        <dbReference type="SAM" id="Phobius"/>
    </source>
</evidence>
<organism evidence="9 10">
    <name type="scientific">Tepidibacter formicigenes DSM 15518</name>
    <dbReference type="NCBI Taxonomy" id="1123349"/>
    <lineage>
        <taxon>Bacteria</taxon>
        <taxon>Bacillati</taxon>
        <taxon>Bacillota</taxon>
        <taxon>Clostridia</taxon>
        <taxon>Peptostreptococcales</taxon>
        <taxon>Peptostreptococcaceae</taxon>
        <taxon>Tepidibacter</taxon>
    </lineage>
</organism>
<feature type="transmembrane region" description="Helical" evidence="8">
    <location>
        <begin position="136"/>
        <end position="157"/>
    </location>
</feature>
<evidence type="ECO:0000256" key="2">
    <source>
        <dbReference type="ARBA" id="ARBA00005658"/>
    </source>
</evidence>
<feature type="transmembrane region" description="Helical" evidence="8">
    <location>
        <begin position="311"/>
        <end position="328"/>
    </location>
</feature>
<dbReference type="Pfam" id="PF02028">
    <property type="entry name" value="BCCT"/>
    <property type="match status" value="1"/>
</dbReference>
<dbReference type="GO" id="GO:0022857">
    <property type="term" value="F:transmembrane transporter activity"/>
    <property type="evidence" value="ECO:0007669"/>
    <property type="project" value="InterPro"/>
</dbReference>
<name>A0A1M6NVZ7_9FIRM</name>
<evidence type="ECO:0000256" key="4">
    <source>
        <dbReference type="ARBA" id="ARBA00022475"/>
    </source>
</evidence>
<dbReference type="NCBIfam" id="TIGR00842">
    <property type="entry name" value="bcct"/>
    <property type="match status" value="1"/>
</dbReference>
<keyword evidence="3" id="KW-0813">Transport</keyword>
<feature type="transmembrane region" description="Helical" evidence="8">
    <location>
        <begin position="433"/>
        <end position="454"/>
    </location>
</feature>
<evidence type="ECO:0000256" key="1">
    <source>
        <dbReference type="ARBA" id="ARBA00004651"/>
    </source>
</evidence>
<dbReference type="EMBL" id="FRAE01000026">
    <property type="protein sequence ID" value="SHJ99832.1"/>
    <property type="molecule type" value="Genomic_DNA"/>
</dbReference>
<feature type="transmembrane region" description="Helical" evidence="8">
    <location>
        <begin position="259"/>
        <end position="279"/>
    </location>
</feature>
<comment type="similarity">
    <text evidence="2">Belongs to the BCCT transporter (TC 2.A.15) family.</text>
</comment>
<dbReference type="STRING" id="1123349.SAMN02744037_01381"/>
<dbReference type="PANTHER" id="PTHR30047:SF7">
    <property type="entry name" value="HIGH-AFFINITY CHOLINE TRANSPORT PROTEIN"/>
    <property type="match status" value="1"/>
</dbReference>
<dbReference type="InterPro" id="IPR000060">
    <property type="entry name" value="BCCT_transptr"/>
</dbReference>
<feature type="transmembrane region" description="Helical" evidence="8">
    <location>
        <begin position="394"/>
        <end position="421"/>
    </location>
</feature>
<evidence type="ECO:0000313" key="9">
    <source>
        <dbReference type="EMBL" id="SHJ99832.1"/>
    </source>
</evidence>
<evidence type="ECO:0000256" key="5">
    <source>
        <dbReference type="ARBA" id="ARBA00022692"/>
    </source>
</evidence>
<evidence type="ECO:0000256" key="7">
    <source>
        <dbReference type="ARBA" id="ARBA00023136"/>
    </source>
</evidence>
<dbReference type="Proteomes" id="UP000242497">
    <property type="component" value="Unassembled WGS sequence"/>
</dbReference>
<dbReference type="GO" id="GO:0005886">
    <property type="term" value="C:plasma membrane"/>
    <property type="evidence" value="ECO:0007669"/>
    <property type="project" value="UniProtKB-SubCell"/>
</dbReference>
<feature type="transmembrane region" description="Helical" evidence="8">
    <location>
        <begin position="460"/>
        <end position="483"/>
    </location>
</feature>
<evidence type="ECO:0000256" key="6">
    <source>
        <dbReference type="ARBA" id="ARBA00022989"/>
    </source>
</evidence>
<feature type="transmembrane region" description="Helical" evidence="8">
    <location>
        <begin position="226"/>
        <end position="247"/>
    </location>
</feature>
<feature type="transmembrane region" description="Helical" evidence="8">
    <location>
        <begin position="187"/>
        <end position="206"/>
    </location>
</feature>
<dbReference type="PANTHER" id="PTHR30047">
    <property type="entry name" value="HIGH-AFFINITY CHOLINE TRANSPORT PROTEIN-RELATED"/>
    <property type="match status" value="1"/>
</dbReference>
<feature type="transmembrane region" description="Helical" evidence="8">
    <location>
        <begin position="87"/>
        <end position="108"/>
    </location>
</feature>
<feature type="transmembrane region" description="Helical" evidence="8">
    <location>
        <begin position="340"/>
        <end position="359"/>
    </location>
</feature>
<keyword evidence="6 8" id="KW-1133">Transmembrane helix</keyword>
<keyword evidence="4" id="KW-1003">Cell membrane</keyword>
<reference evidence="10" key="1">
    <citation type="submission" date="2016-11" db="EMBL/GenBank/DDBJ databases">
        <authorList>
            <person name="Varghese N."/>
            <person name="Submissions S."/>
        </authorList>
    </citation>
    <scope>NUCLEOTIDE SEQUENCE [LARGE SCALE GENOMIC DNA]</scope>
    <source>
        <strain evidence="10">DSM 15518</strain>
    </source>
</reference>
<comment type="subcellular location">
    <subcellularLocation>
        <location evidence="1">Cell membrane</location>
        <topology evidence="1">Multi-pass membrane protein</topology>
    </subcellularLocation>
</comment>
<evidence type="ECO:0000313" key="10">
    <source>
        <dbReference type="Proteomes" id="UP000242497"/>
    </source>
</evidence>
<sequence length="500" mass="55743">MKFNKNDNSVLKISLVLIICIVMWGLISPNSFGFIGNKALSYMVDKFGWLYLSSMTVFLVFSIFLAFSKYGNIKLGDDDSKPEYSYISWFAMLFSAGMGIGLVFWGVAEPLNHYINPMGITGGTENAVNFAMKKSFFHWGLHPWAVYSLLALSLAYIQFRKKYPCLISNMFIPLFGRNISKKKIGKFIDVLAIFATISGAATSLGLGTLQINSGLNYLFNIPENKIVQIIIIIVVTFLFIYSAVGGVDKGIKILSNLNVLMAVMLLAVAMIIGPTSEILNNFINGMSNYGKDLLAEVNPFGKGDWYKSWTIFYWAWWIAWAPFVGTFIARISKGRTIREFIFGVLLVPSIVSFFWFSTFGTMAVNIGYDTASKAIGKTSTAFFIVMSNYPYGKVISIIAIILLGTFFVTSADSATFVLGMMSRKGKLNPDSKVKIIWGIVQSLLALALLLSGGLKMLQTMSIVAAFPFVFIILGYIVCLVKFLREEKIENEVKEKIRMFK</sequence>
<protein>
    <submittedName>
        <fullName evidence="9">Glycine betaine transporter</fullName>
    </submittedName>
</protein>
<dbReference type="RefSeq" id="WP_278280559.1">
    <property type="nucleotide sequence ID" value="NZ_FRAE01000026.1"/>
</dbReference>
<keyword evidence="5 8" id="KW-0812">Transmembrane</keyword>
<proteinExistence type="inferred from homology"/>
<accession>A0A1M6NVZ7</accession>
<feature type="transmembrane region" description="Helical" evidence="8">
    <location>
        <begin position="47"/>
        <end position="67"/>
    </location>
</feature>
<feature type="transmembrane region" description="Helical" evidence="8">
    <location>
        <begin position="9"/>
        <end position="27"/>
    </location>
</feature>
<gene>
    <name evidence="9" type="ORF">SAMN02744037_01381</name>
</gene>